<evidence type="ECO:0000313" key="10">
    <source>
        <dbReference type="Proteomes" id="UP000198318"/>
    </source>
</evidence>
<dbReference type="InterPro" id="IPR001915">
    <property type="entry name" value="Peptidase_M48"/>
</dbReference>
<keyword evidence="4 6" id="KW-0862">Zinc</keyword>
<accession>A0A239K8M8</accession>
<organism evidence="9 10">
    <name type="scientific">Actinomadura meyerae</name>
    <dbReference type="NCBI Taxonomy" id="240840"/>
    <lineage>
        <taxon>Bacteria</taxon>
        <taxon>Bacillati</taxon>
        <taxon>Actinomycetota</taxon>
        <taxon>Actinomycetes</taxon>
        <taxon>Streptosporangiales</taxon>
        <taxon>Thermomonosporaceae</taxon>
        <taxon>Actinomadura</taxon>
    </lineage>
</organism>
<evidence type="ECO:0000313" key="9">
    <source>
        <dbReference type="EMBL" id="SNT14465.1"/>
    </source>
</evidence>
<dbReference type="OrthoDB" id="3460288at2"/>
<protein>
    <recommendedName>
        <fullName evidence="8">Peptidase M48 domain-containing protein</fullName>
    </recommendedName>
</protein>
<feature type="transmembrane region" description="Helical" evidence="7">
    <location>
        <begin position="66"/>
        <end position="90"/>
    </location>
</feature>
<keyword evidence="7" id="KW-0812">Transmembrane</keyword>
<keyword evidence="10" id="KW-1185">Reference proteome</keyword>
<comment type="cofactor">
    <cofactor evidence="6">
        <name>Zn(2+)</name>
        <dbReference type="ChEBI" id="CHEBI:29105"/>
    </cofactor>
    <text evidence="6">Binds 1 zinc ion per subunit.</text>
</comment>
<keyword evidence="2" id="KW-0479">Metal-binding</keyword>
<evidence type="ECO:0000256" key="5">
    <source>
        <dbReference type="ARBA" id="ARBA00023049"/>
    </source>
</evidence>
<evidence type="ECO:0000256" key="1">
    <source>
        <dbReference type="ARBA" id="ARBA00022670"/>
    </source>
</evidence>
<dbReference type="GO" id="GO:0004222">
    <property type="term" value="F:metalloendopeptidase activity"/>
    <property type="evidence" value="ECO:0007669"/>
    <property type="project" value="InterPro"/>
</dbReference>
<dbReference type="GO" id="GO:0046872">
    <property type="term" value="F:metal ion binding"/>
    <property type="evidence" value="ECO:0007669"/>
    <property type="project" value="UniProtKB-KW"/>
</dbReference>
<keyword evidence="7" id="KW-1133">Transmembrane helix</keyword>
<proteinExistence type="inferred from homology"/>
<dbReference type="GO" id="GO:0006508">
    <property type="term" value="P:proteolysis"/>
    <property type="evidence" value="ECO:0007669"/>
    <property type="project" value="UniProtKB-KW"/>
</dbReference>
<evidence type="ECO:0000259" key="8">
    <source>
        <dbReference type="Pfam" id="PF01435"/>
    </source>
</evidence>
<dbReference type="AlphaFoldDB" id="A0A239K8M8"/>
<comment type="similarity">
    <text evidence="6">Belongs to the peptidase M48 family.</text>
</comment>
<dbReference type="EMBL" id="FZOR01000017">
    <property type="protein sequence ID" value="SNT14465.1"/>
    <property type="molecule type" value="Genomic_DNA"/>
</dbReference>
<keyword evidence="5 6" id="KW-0482">Metalloprotease</keyword>
<feature type="transmembrane region" description="Helical" evidence="7">
    <location>
        <begin position="234"/>
        <end position="251"/>
    </location>
</feature>
<gene>
    <name evidence="9" type="ORF">SAMN05443665_101756</name>
</gene>
<feature type="transmembrane region" description="Helical" evidence="7">
    <location>
        <begin position="208"/>
        <end position="228"/>
    </location>
</feature>
<evidence type="ECO:0000256" key="2">
    <source>
        <dbReference type="ARBA" id="ARBA00022723"/>
    </source>
</evidence>
<evidence type="ECO:0000256" key="7">
    <source>
        <dbReference type="SAM" id="Phobius"/>
    </source>
</evidence>
<dbReference type="Pfam" id="PF01435">
    <property type="entry name" value="Peptidase_M48"/>
    <property type="match status" value="1"/>
</dbReference>
<dbReference type="Proteomes" id="UP000198318">
    <property type="component" value="Unassembled WGS sequence"/>
</dbReference>
<reference evidence="9 10" key="1">
    <citation type="submission" date="2017-06" db="EMBL/GenBank/DDBJ databases">
        <authorList>
            <person name="Kim H.J."/>
            <person name="Triplett B.A."/>
        </authorList>
    </citation>
    <scope>NUCLEOTIDE SEQUENCE [LARGE SCALE GENOMIC DNA]</scope>
    <source>
        <strain evidence="9 10">DSM 44715</strain>
    </source>
</reference>
<keyword evidence="3 6" id="KW-0378">Hydrolase</keyword>
<evidence type="ECO:0000256" key="6">
    <source>
        <dbReference type="RuleBase" id="RU003983"/>
    </source>
</evidence>
<feature type="domain" description="Peptidase M48" evidence="8">
    <location>
        <begin position="186"/>
        <end position="310"/>
    </location>
</feature>
<name>A0A239K8M8_9ACTN</name>
<keyword evidence="7" id="KW-0472">Membrane</keyword>
<evidence type="ECO:0000256" key="3">
    <source>
        <dbReference type="ARBA" id="ARBA00022801"/>
    </source>
</evidence>
<keyword evidence="1 6" id="KW-0645">Protease</keyword>
<dbReference type="RefSeq" id="WP_089327371.1">
    <property type="nucleotide sequence ID" value="NZ_FZOR01000017.1"/>
</dbReference>
<evidence type="ECO:0000256" key="4">
    <source>
        <dbReference type="ARBA" id="ARBA00022833"/>
    </source>
</evidence>
<feature type="transmembrane region" description="Helical" evidence="7">
    <location>
        <begin position="39"/>
        <end position="60"/>
    </location>
</feature>
<sequence length="319" mass="34072">MTDTSSPTAPAETPLLGDFAAAMHSKYVAKDGHKATKRMILIVPALLLSVGIGLGAAARAGLPPAWASAVTGTLAALIAGFVGWAVGVAFRTDPLRNVDWKTADTYEEELTAGLHPDARAVLARAQKQVARLLPAADRVHLYSADGLPKHACTLDTTGCDCARMRVNAAVMPNRRHPVILVGDRLLGEPAALAYVLAHEVNHVRRPWLLVYQLLQIVTLAGWLVMGLILPLHDLVVVAPVVWAATMTMHWVNELAADYAARTAGRDAARAFWTMLRAARPTRTGLSRLTGGVMAVLAPTHPPVALRAALADRIAHRTLP</sequence>